<protein>
    <submittedName>
        <fullName evidence="1">Lipase</fullName>
    </submittedName>
</protein>
<dbReference type="InterPro" id="IPR029058">
    <property type="entry name" value="AB_hydrolase_fold"/>
</dbReference>
<gene>
    <name evidence="1" type="ORF">NJ959_06670</name>
</gene>
<dbReference type="PANTHER" id="PTHR37946:SF1">
    <property type="entry name" value="SLL1969 PROTEIN"/>
    <property type="match status" value="1"/>
</dbReference>
<dbReference type="SUPFAM" id="SSF53474">
    <property type="entry name" value="alpha/beta-Hydrolases"/>
    <property type="match status" value="1"/>
</dbReference>
<dbReference type="PANTHER" id="PTHR37946">
    <property type="entry name" value="SLL1969 PROTEIN"/>
    <property type="match status" value="1"/>
</dbReference>
<evidence type="ECO:0000313" key="1">
    <source>
        <dbReference type="EMBL" id="MCP2728157.1"/>
    </source>
</evidence>
<keyword evidence="2" id="KW-1185">Reference proteome</keyword>
<proteinExistence type="predicted"/>
<evidence type="ECO:0000313" key="2">
    <source>
        <dbReference type="Proteomes" id="UP001204953"/>
    </source>
</evidence>
<name>A0AAE3GQE8_9CYAN</name>
<comment type="caution">
    <text evidence="1">The sequence shown here is derived from an EMBL/GenBank/DDBJ whole genome shotgun (WGS) entry which is preliminary data.</text>
</comment>
<dbReference type="Gene3D" id="3.40.50.1820">
    <property type="entry name" value="alpha/beta hydrolase"/>
    <property type="match status" value="1"/>
</dbReference>
<reference evidence="1" key="1">
    <citation type="submission" date="2022-06" db="EMBL/GenBank/DDBJ databases">
        <title>New cyanobacteria of genus Symplocastrum in benthos of Lake Baikal.</title>
        <authorList>
            <person name="Sorokovikova E."/>
            <person name="Tikhonova I."/>
            <person name="Krasnopeev A."/>
            <person name="Evseev P."/>
            <person name="Gladkikh A."/>
            <person name="Belykh O."/>
        </authorList>
    </citation>
    <scope>NUCLEOTIDE SEQUENCE</scope>
    <source>
        <strain evidence="1">BBK-W-15</strain>
    </source>
</reference>
<accession>A0AAE3GQE8</accession>
<sequence length="201" mass="22685">MEYRNPVLLVHGIVRTSKVFRKMSGYLRQEGWSVYTLDLKPNNGAVCLDKLAIQVADYIEKTFTPQQSIDLVGLSMGGLVTRYYVQRLGGIKRIERFITISSPHHGTKLAYLSNLPGCVQMRPRSEFLQELNQDAQMLDTINFTSIWTDWDFVIIPANSSQMPVGKEVKVPVFAHGFMVRDTRSIKAVASALSQPIKPNPQ</sequence>
<dbReference type="Proteomes" id="UP001204953">
    <property type="component" value="Unassembled WGS sequence"/>
</dbReference>
<dbReference type="EMBL" id="JAMZMM010000042">
    <property type="protein sequence ID" value="MCP2728157.1"/>
    <property type="molecule type" value="Genomic_DNA"/>
</dbReference>
<dbReference type="Pfam" id="PF02089">
    <property type="entry name" value="Palm_thioest"/>
    <property type="match status" value="1"/>
</dbReference>
<dbReference type="AlphaFoldDB" id="A0AAE3GQE8"/>
<dbReference type="RefSeq" id="WP_254010958.1">
    <property type="nucleotide sequence ID" value="NZ_JAMZMM010000042.1"/>
</dbReference>
<organism evidence="1 2">
    <name type="scientific">Limnofasciculus baicalensis BBK-W-15</name>
    <dbReference type="NCBI Taxonomy" id="2699891"/>
    <lineage>
        <taxon>Bacteria</taxon>
        <taxon>Bacillati</taxon>
        <taxon>Cyanobacteriota</taxon>
        <taxon>Cyanophyceae</taxon>
        <taxon>Coleofasciculales</taxon>
        <taxon>Coleofasciculaceae</taxon>
        <taxon>Limnofasciculus</taxon>
        <taxon>Limnofasciculus baicalensis</taxon>
    </lineage>
</organism>